<reference evidence="1" key="1">
    <citation type="journal article" date="2023" name="Plant J.">
        <title>Genome sequences and population genomics provide insights into the demographic history, inbreeding, and mutation load of two 'living fossil' tree species of Dipteronia.</title>
        <authorList>
            <person name="Feng Y."/>
            <person name="Comes H.P."/>
            <person name="Chen J."/>
            <person name="Zhu S."/>
            <person name="Lu R."/>
            <person name="Zhang X."/>
            <person name="Li P."/>
            <person name="Qiu J."/>
            <person name="Olsen K.M."/>
            <person name="Qiu Y."/>
        </authorList>
    </citation>
    <scope>NUCLEOTIDE SEQUENCE</scope>
    <source>
        <strain evidence="1">KIB01</strain>
    </source>
</reference>
<dbReference type="PANTHER" id="PTHR33710">
    <property type="entry name" value="BNAC02G09200D PROTEIN"/>
    <property type="match status" value="1"/>
</dbReference>
<dbReference type="EMBL" id="JANJYI010000005">
    <property type="protein sequence ID" value="KAK2651258.1"/>
    <property type="molecule type" value="Genomic_DNA"/>
</dbReference>
<gene>
    <name evidence="1" type="ORF">Ddye_018747</name>
</gene>
<dbReference type="InterPro" id="IPR036691">
    <property type="entry name" value="Endo/exonu/phosph_ase_sf"/>
</dbReference>
<evidence type="ECO:0000313" key="2">
    <source>
        <dbReference type="Proteomes" id="UP001280121"/>
    </source>
</evidence>
<accession>A0AAD9X1Z1</accession>
<proteinExistence type="predicted"/>
<protein>
    <recommendedName>
        <fullName evidence="3">Endonuclease/exonuclease/phosphatase domain-containing protein</fullName>
    </recommendedName>
</protein>
<evidence type="ECO:0000313" key="1">
    <source>
        <dbReference type="EMBL" id="KAK2651258.1"/>
    </source>
</evidence>
<comment type="caution">
    <text evidence="1">The sequence shown here is derived from an EMBL/GenBank/DDBJ whole genome shotgun (WGS) entry which is preliminary data.</text>
</comment>
<organism evidence="1 2">
    <name type="scientific">Dipteronia dyeriana</name>
    <dbReference type="NCBI Taxonomy" id="168575"/>
    <lineage>
        <taxon>Eukaryota</taxon>
        <taxon>Viridiplantae</taxon>
        <taxon>Streptophyta</taxon>
        <taxon>Embryophyta</taxon>
        <taxon>Tracheophyta</taxon>
        <taxon>Spermatophyta</taxon>
        <taxon>Magnoliopsida</taxon>
        <taxon>eudicotyledons</taxon>
        <taxon>Gunneridae</taxon>
        <taxon>Pentapetalae</taxon>
        <taxon>rosids</taxon>
        <taxon>malvids</taxon>
        <taxon>Sapindales</taxon>
        <taxon>Sapindaceae</taxon>
        <taxon>Hippocastanoideae</taxon>
        <taxon>Acereae</taxon>
        <taxon>Dipteronia</taxon>
    </lineage>
</organism>
<keyword evidence="2" id="KW-1185">Reference proteome</keyword>
<sequence>MGDFNEVLSDAEKERGHRRDWSYISTFQEALDGCGLEDMGYVRLKFTWCNKRDGSNMIHERLDRFTNNLGWRNLFPNYMVKHLDFRRSDHRPLLLEVNEESFDSVLASVEPRLSGQSCEFLDRPFTYEEIETAVFGMEPTKGQRLLEYDIRWRVGDRAKIVVYKDRWILKMSTLKVLSPPTLGEIVTVLQLILPSGGWDVRLVTK</sequence>
<evidence type="ECO:0008006" key="3">
    <source>
        <dbReference type="Google" id="ProtNLM"/>
    </source>
</evidence>
<dbReference type="AlphaFoldDB" id="A0AAD9X1Z1"/>
<dbReference type="PANTHER" id="PTHR33710:SF71">
    <property type="entry name" value="ENDONUCLEASE_EXONUCLEASE_PHOSPHATASE DOMAIN-CONTAINING PROTEIN"/>
    <property type="match status" value="1"/>
</dbReference>
<dbReference type="Proteomes" id="UP001280121">
    <property type="component" value="Unassembled WGS sequence"/>
</dbReference>
<name>A0AAD9X1Z1_9ROSI</name>
<dbReference type="SUPFAM" id="SSF56219">
    <property type="entry name" value="DNase I-like"/>
    <property type="match status" value="1"/>
</dbReference>
<dbReference type="Gene3D" id="3.60.10.10">
    <property type="entry name" value="Endonuclease/exonuclease/phosphatase"/>
    <property type="match status" value="1"/>
</dbReference>